<dbReference type="AlphaFoldDB" id="A0A9P8LAG4"/>
<name>A0A9P8LAG4_9PEZI</name>
<feature type="region of interest" description="Disordered" evidence="1">
    <location>
        <begin position="240"/>
        <end position="287"/>
    </location>
</feature>
<protein>
    <submittedName>
        <fullName evidence="2">Uncharacterized protein</fullName>
    </submittedName>
</protein>
<sequence>MDADWDLGIFSPPPDFGQAADQLELDSQLTHQPEPPQGSPPPNSTSNTETTAAISESPPHNHLDGAFAAAPRCRSMPAGDPSTNSESEMQSIFTWGDSLSFTILDKEDMATSSMPKSVQQMPTPQLDLPPPSGDLLENYIRQLSDLNLTLYRHSRSVAAAIACTPRIAAGAQPSSPMGILPANCSPSQAIPRPDGVARGGKFAIDETFRASQALIEILQQLRTKSTPAFCAPLTSPSLFQSPLNDPQTSQGPTAHPYRRPSISSIFSTSSTSTDDSSSDEPPSSSSTLLDSATLLLVLTCYIRLLQIYDAIFILLHDYISEPQLSFSDLQLPILNIGSFCPSSCPTLQILLLVQIVAHMLDRTSRAIQFISLSPDHGFGSRDGNTGGIGSGGRRLSNDMTEPVLKQIRDQEVNLKKNMRKVKISLQGSAAI</sequence>
<comment type="caution">
    <text evidence="2">The sequence shown here is derived from an EMBL/GenBank/DDBJ whole genome shotgun (WGS) entry which is preliminary data.</text>
</comment>
<dbReference type="Proteomes" id="UP000750711">
    <property type="component" value="Unassembled WGS sequence"/>
</dbReference>
<feature type="compositionally biased region" description="Low complexity" evidence="1">
    <location>
        <begin position="261"/>
        <end position="287"/>
    </location>
</feature>
<feature type="compositionally biased region" description="Polar residues" evidence="1">
    <location>
        <begin position="240"/>
        <end position="252"/>
    </location>
</feature>
<evidence type="ECO:0000313" key="2">
    <source>
        <dbReference type="EMBL" id="KAH0558588.1"/>
    </source>
</evidence>
<organism evidence="2 3">
    <name type="scientific">Trichoglossum hirsutum</name>
    <dbReference type="NCBI Taxonomy" id="265104"/>
    <lineage>
        <taxon>Eukaryota</taxon>
        <taxon>Fungi</taxon>
        <taxon>Dikarya</taxon>
        <taxon>Ascomycota</taxon>
        <taxon>Pezizomycotina</taxon>
        <taxon>Geoglossomycetes</taxon>
        <taxon>Geoglossales</taxon>
        <taxon>Geoglossaceae</taxon>
        <taxon>Trichoglossum</taxon>
    </lineage>
</organism>
<gene>
    <name evidence="2" type="ORF">GP486_004756</name>
</gene>
<evidence type="ECO:0000256" key="1">
    <source>
        <dbReference type="SAM" id="MobiDB-lite"/>
    </source>
</evidence>
<reference evidence="2" key="1">
    <citation type="submission" date="2021-03" db="EMBL/GenBank/DDBJ databases">
        <title>Comparative genomics and phylogenomic investigation of the class Geoglossomycetes provide insights into ecological specialization and systematics.</title>
        <authorList>
            <person name="Melie T."/>
            <person name="Pirro S."/>
            <person name="Miller A.N."/>
            <person name="Quandt A."/>
        </authorList>
    </citation>
    <scope>NUCLEOTIDE SEQUENCE</scope>
    <source>
        <strain evidence="2">CAQ_001_2017</strain>
    </source>
</reference>
<keyword evidence="3" id="KW-1185">Reference proteome</keyword>
<feature type="compositionally biased region" description="Pro residues" evidence="1">
    <location>
        <begin position="33"/>
        <end position="43"/>
    </location>
</feature>
<feature type="region of interest" description="Disordered" evidence="1">
    <location>
        <begin position="1"/>
        <end position="66"/>
    </location>
</feature>
<dbReference type="EMBL" id="JAGHQM010000801">
    <property type="protein sequence ID" value="KAH0558588.1"/>
    <property type="molecule type" value="Genomic_DNA"/>
</dbReference>
<proteinExistence type="predicted"/>
<evidence type="ECO:0000313" key="3">
    <source>
        <dbReference type="Proteomes" id="UP000750711"/>
    </source>
</evidence>
<accession>A0A9P8LAG4</accession>